<protein>
    <submittedName>
        <fullName evidence="1">Uncharacterized protein</fullName>
    </submittedName>
</protein>
<proteinExistence type="predicted"/>
<sequence length="225" mass="24684">MTLPSLITFGSLTPLPTQDQILQLQEEFRHKASLFRPIVEAVYDLDTLWAKLTDEDPSLKIIDGRAAIQKLKGLLSSTVNEHIRDDRRNILVVPITILLHVVQYLSFVENSQGVDQNSILENVASGGGVQGLCAGLLTAQVVSSAATIEDIVTLSCTSLRLAFCIGAYVDTDQVSSDGNIKSATLAVRWKAPYTLEDIQKILLNYRDVCLPVSNYRYCSSNADVT</sequence>
<keyword evidence="2" id="KW-1185">Reference proteome</keyword>
<gene>
    <name evidence="1" type="ORF">ONZ43_g462</name>
</gene>
<accession>A0ACC2J811</accession>
<organism evidence="1 2">
    <name type="scientific">Nemania bipapillata</name>
    <dbReference type="NCBI Taxonomy" id="110536"/>
    <lineage>
        <taxon>Eukaryota</taxon>
        <taxon>Fungi</taxon>
        <taxon>Dikarya</taxon>
        <taxon>Ascomycota</taxon>
        <taxon>Pezizomycotina</taxon>
        <taxon>Sordariomycetes</taxon>
        <taxon>Xylariomycetidae</taxon>
        <taxon>Xylariales</taxon>
        <taxon>Xylariaceae</taxon>
        <taxon>Nemania</taxon>
    </lineage>
</organism>
<dbReference type="Proteomes" id="UP001153334">
    <property type="component" value="Unassembled WGS sequence"/>
</dbReference>
<evidence type="ECO:0000313" key="1">
    <source>
        <dbReference type="EMBL" id="KAJ8123635.1"/>
    </source>
</evidence>
<reference evidence="1" key="1">
    <citation type="submission" date="2022-11" db="EMBL/GenBank/DDBJ databases">
        <title>Genome Sequence of Nemania bipapillata.</title>
        <authorList>
            <person name="Buettner E."/>
        </authorList>
    </citation>
    <scope>NUCLEOTIDE SEQUENCE</scope>
    <source>
        <strain evidence="1">CP14</strain>
    </source>
</reference>
<name>A0ACC2J811_9PEZI</name>
<comment type="caution">
    <text evidence="1">The sequence shown here is derived from an EMBL/GenBank/DDBJ whole genome shotgun (WGS) entry which is preliminary data.</text>
</comment>
<dbReference type="EMBL" id="JAPESX010000058">
    <property type="protein sequence ID" value="KAJ8123635.1"/>
    <property type="molecule type" value="Genomic_DNA"/>
</dbReference>
<evidence type="ECO:0000313" key="2">
    <source>
        <dbReference type="Proteomes" id="UP001153334"/>
    </source>
</evidence>